<keyword evidence="1" id="KW-1185">Reference proteome</keyword>
<dbReference type="WBParaSite" id="PSAMB.scaffold481size49801.g6193.t1">
    <property type="protein sequence ID" value="PSAMB.scaffold481size49801.g6193.t1"/>
    <property type="gene ID" value="PSAMB.scaffold481size49801.g6193"/>
</dbReference>
<evidence type="ECO:0000313" key="2">
    <source>
        <dbReference type="WBParaSite" id="PSAMB.scaffold481size49801.g6193.t1"/>
    </source>
</evidence>
<proteinExistence type="predicted"/>
<name>A0A914WTN6_9BILA</name>
<reference evidence="2" key="1">
    <citation type="submission" date="2022-11" db="UniProtKB">
        <authorList>
            <consortium name="WormBaseParasite"/>
        </authorList>
    </citation>
    <scope>IDENTIFICATION</scope>
</reference>
<dbReference type="AlphaFoldDB" id="A0A914WTN6"/>
<organism evidence="1 2">
    <name type="scientific">Plectus sambesii</name>
    <dbReference type="NCBI Taxonomy" id="2011161"/>
    <lineage>
        <taxon>Eukaryota</taxon>
        <taxon>Metazoa</taxon>
        <taxon>Ecdysozoa</taxon>
        <taxon>Nematoda</taxon>
        <taxon>Chromadorea</taxon>
        <taxon>Plectida</taxon>
        <taxon>Plectina</taxon>
        <taxon>Plectoidea</taxon>
        <taxon>Plectidae</taxon>
        <taxon>Plectus</taxon>
    </lineage>
</organism>
<sequence>MVAEDPELPNHILWSDEGIFKLNGHRDEDSSVRDHQLKTKDILYMLRHDLPELIGYYHGNDHICVDMAINKFTELG</sequence>
<accession>A0A914WTN6</accession>
<evidence type="ECO:0000313" key="1">
    <source>
        <dbReference type="Proteomes" id="UP000887566"/>
    </source>
</evidence>
<protein>
    <submittedName>
        <fullName evidence="2">PiggyBac transposable element-derived protein domain-containing protein</fullName>
    </submittedName>
</protein>
<dbReference type="Proteomes" id="UP000887566">
    <property type="component" value="Unplaced"/>
</dbReference>